<dbReference type="Gene3D" id="3.90.1300.10">
    <property type="entry name" value="Amidase signature (AS) domain"/>
    <property type="match status" value="1"/>
</dbReference>
<dbReference type="Proteomes" id="UP000460715">
    <property type="component" value="Unassembled WGS sequence"/>
</dbReference>
<dbReference type="InterPro" id="IPR023631">
    <property type="entry name" value="Amidase_dom"/>
</dbReference>
<name>A0A845BLK2_9PROT</name>
<evidence type="ECO:0000259" key="3">
    <source>
        <dbReference type="Pfam" id="PF01425"/>
    </source>
</evidence>
<dbReference type="EMBL" id="SNVJ01000010">
    <property type="protein sequence ID" value="MXP64289.1"/>
    <property type="molecule type" value="Genomic_DNA"/>
</dbReference>
<dbReference type="InterPro" id="IPR020556">
    <property type="entry name" value="Amidase_CS"/>
</dbReference>
<dbReference type="OrthoDB" id="9811471at2"/>
<dbReference type="PANTHER" id="PTHR11895:SF7">
    <property type="entry name" value="GLUTAMYL-TRNA(GLN) AMIDOTRANSFERASE SUBUNIT A, MITOCHONDRIAL"/>
    <property type="match status" value="1"/>
</dbReference>
<dbReference type="InterPro" id="IPR036928">
    <property type="entry name" value="AS_sf"/>
</dbReference>
<evidence type="ECO:0000256" key="1">
    <source>
        <dbReference type="ARBA" id="ARBA00009199"/>
    </source>
</evidence>
<dbReference type="GO" id="GO:0003824">
    <property type="term" value="F:catalytic activity"/>
    <property type="evidence" value="ECO:0007669"/>
    <property type="project" value="InterPro"/>
</dbReference>
<organism evidence="4 5">
    <name type="scientific">Teichococcus coralli</name>
    <dbReference type="NCBI Taxonomy" id="2545983"/>
    <lineage>
        <taxon>Bacteria</taxon>
        <taxon>Pseudomonadati</taxon>
        <taxon>Pseudomonadota</taxon>
        <taxon>Alphaproteobacteria</taxon>
        <taxon>Acetobacterales</taxon>
        <taxon>Roseomonadaceae</taxon>
        <taxon>Roseomonas</taxon>
    </lineage>
</organism>
<evidence type="ECO:0000313" key="5">
    <source>
        <dbReference type="Proteomes" id="UP000460715"/>
    </source>
</evidence>
<evidence type="ECO:0000256" key="2">
    <source>
        <dbReference type="SAM" id="MobiDB-lite"/>
    </source>
</evidence>
<sequence>MAATTSELTALPAHALSAEIASRRLSPVDVVDALLDRIRSLDPKLNAFVEVYAGDARLAAEAADKAIRSGHAVGPLHGVPIALKDLVEIEGRVTTGGSMAWRDRRSSYTATLATRLIKAGMIVIGKTHSVEFALGLWGTNQHMGTPRNPWDATRPRTPGGSSSGSGVAVAARLVPWAIGTDTGGSVRLPASFCGVTGLKATIGRISTYGVLPISPTLDTPGPITRSVEDAAILYRLLHGPDPRDHRTLNQPDGDVLPGLKRGIRGLRLARMPEVEREGVSAEVLAAYEQSLEVLAGLGALIEEVPLPRRLDDYAELTNRILLAEGYSLYGEIVDDDRLPIDAAVRQRLRLGAGISARDYLSALRLQNERKQEFAAALANYDALLTPTTWTAALPLDSIDDVPVPARFTRFVNLLELCGIALPNGFTAEGLPTSLQIVGRGHDEATVLRIAWAYQAATDWHQRTPPAP</sequence>
<feature type="region of interest" description="Disordered" evidence="2">
    <location>
        <begin position="145"/>
        <end position="165"/>
    </location>
</feature>
<dbReference type="AlphaFoldDB" id="A0A845BLK2"/>
<proteinExistence type="inferred from homology"/>
<dbReference type="PROSITE" id="PS00571">
    <property type="entry name" value="AMIDASES"/>
    <property type="match status" value="1"/>
</dbReference>
<dbReference type="SUPFAM" id="SSF75304">
    <property type="entry name" value="Amidase signature (AS) enzymes"/>
    <property type="match status" value="1"/>
</dbReference>
<gene>
    <name evidence="4" type="ORF">E0493_13135</name>
</gene>
<dbReference type="PANTHER" id="PTHR11895">
    <property type="entry name" value="TRANSAMIDASE"/>
    <property type="match status" value="1"/>
</dbReference>
<dbReference type="RefSeq" id="WP_160937413.1">
    <property type="nucleotide sequence ID" value="NZ_SNVJ01000010.1"/>
</dbReference>
<keyword evidence="5" id="KW-1185">Reference proteome</keyword>
<dbReference type="InterPro" id="IPR000120">
    <property type="entry name" value="Amidase"/>
</dbReference>
<comment type="similarity">
    <text evidence="1">Belongs to the amidase family.</text>
</comment>
<accession>A0A845BLK2</accession>
<feature type="domain" description="Amidase" evidence="3">
    <location>
        <begin position="29"/>
        <end position="447"/>
    </location>
</feature>
<reference evidence="4 5" key="1">
    <citation type="submission" date="2019-03" db="EMBL/GenBank/DDBJ databases">
        <title>Roseomonas sp. a novel Roseomonas species isolated from Sea whip Gorgonian.</title>
        <authorList>
            <person name="Li F."/>
            <person name="Pan X."/>
            <person name="Huang S."/>
            <person name="Li Z."/>
            <person name="Meng B."/>
        </authorList>
    </citation>
    <scope>NUCLEOTIDE SEQUENCE [LARGE SCALE GENOMIC DNA]</scope>
    <source>
        <strain evidence="4 5">M0104</strain>
    </source>
</reference>
<protein>
    <submittedName>
        <fullName evidence="4">Amidase</fullName>
    </submittedName>
</protein>
<dbReference type="Pfam" id="PF01425">
    <property type="entry name" value="Amidase"/>
    <property type="match status" value="1"/>
</dbReference>
<evidence type="ECO:0000313" key="4">
    <source>
        <dbReference type="EMBL" id="MXP64289.1"/>
    </source>
</evidence>
<comment type="caution">
    <text evidence="4">The sequence shown here is derived from an EMBL/GenBank/DDBJ whole genome shotgun (WGS) entry which is preliminary data.</text>
</comment>